<evidence type="ECO:0008006" key="3">
    <source>
        <dbReference type="Google" id="ProtNLM"/>
    </source>
</evidence>
<protein>
    <recommendedName>
        <fullName evidence="3">Fibronectin type-III domain-containing protein</fullName>
    </recommendedName>
</protein>
<feature type="region of interest" description="Disordered" evidence="1">
    <location>
        <begin position="99"/>
        <end position="121"/>
    </location>
</feature>
<accession>A0A3B1E0Y2</accession>
<organism evidence="2">
    <name type="scientific">hydrothermal vent metagenome</name>
    <dbReference type="NCBI Taxonomy" id="652676"/>
    <lineage>
        <taxon>unclassified sequences</taxon>
        <taxon>metagenomes</taxon>
        <taxon>ecological metagenomes</taxon>
    </lineage>
</organism>
<sequence>MTTIPRTLQGKIQFFEQHLPRWSADPGSIGLGAQQVADIAALAEAARTDFDRARVARQAAQSATTLQHGSITSMMRLGTALVATIRAFADATDDEPGVLSRAGLSPVDAPSPAPPPEPVADVSHELLNSGAIRLSWRGTVANGTFYTIWRELEGERSLLGSVSAREFTDTTIPAGTAEATYQLRTHRDELTSDLSEAILVRLGVRRRKGAGMHGTPPTRTATPAQAAAA</sequence>
<feature type="compositionally biased region" description="Pro residues" evidence="1">
    <location>
        <begin position="109"/>
        <end position="118"/>
    </location>
</feature>
<evidence type="ECO:0000256" key="1">
    <source>
        <dbReference type="SAM" id="MobiDB-lite"/>
    </source>
</evidence>
<reference evidence="2" key="1">
    <citation type="submission" date="2018-06" db="EMBL/GenBank/DDBJ databases">
        <authorList>
            <person name="Zhirakovskaya E."/>
        </authorList>
    </citation>
    <scope>NUCLEOTIDE SEQUENCE</scope>
</reference>
<name>A0A3B1E0Y2_9ZZZZ</name>
<proteinExistence type="predicted"/>
<feature type="region of interest" description="Disordered" evidence="1">
    <location>
        <begin position="207"/>
        <end position="229"/>
    </location>
</feature>
<dbReference type="AlphaFoldDB" id="A0A3B1E0Y2"/>
<evidence type="ECO:0000313" key="2">
    <source>
        <dbReference type="EMBL" id="VAX38765.1"/>
    </source>
</evidence>
<gene>
    <name evidence="2" type="ORF">MNBD_PLANCTO03-1911</name>
</gene>
<dbReference type="EMBL" id="UOGK01000151">
    <property type="protein sequence ID" value="VAX38765.1"/>
    <property type="molecule type" value="Genomic_DNA"/>
</dbReference>
<feature type="compositionally biased region" description="Low complexity" evidence="1">
    <location>
        <begin position="215"/>
        <end position="229"/>
    </location>
</feature>